<protein>
    <submittedName>
        <fullName evidence="2">Protein phosphatase 2C domain-containing protein</fullName>
    </submittedName>
</protein>
<dbReference type="EMBL" id="JAWIIJ010000005">
    <property type="protein sequence ID" value="MDV2078929.1"/>
    <property type="molecule type" value="Genomic_DNA"/>
</dbReference>
<evidence type="ECO:0000313" key="3">
    <source>
        <dbReference type="Proteomes" id="UP001269819"/>
    </source>
</evidence>
<sequence length="261" mass="28812">MRLSSAQFTHTGAVRDHNEDAYLSFPEDGLWVVADGMGGHQAGDVASQLICDTVTSERLRHGNALANEDLKRAFLLANERIRQYGEQQHPGATMGSTLVALKIVDDRYQVLWIGDSRAYLLRNGRLQRLSRDHSQVADLVEQGVLSEEEAESHPLSNVITRALGVEDEPVIDVVEGEVLPGDRFLLCTDGISKEFELQELEALLAGEPIDDINQAIRHSALVKGCRDNITSIIVQVDHQMAWSDRPAVQGDSTLPLGQWNV</sequence>
<evidence type="ECO:0000259" key="1">
    <source>
        <dbReference type="PROSITE" id="PS51746"/>
    </source>
</evidence>
<dbReference type="Pfam" id="PF13672">
    <property type="entry name" value="PP2C_2"/>
    <property type="match status" value="1"/>
</dbReference>
<dbReference type="Proteomes" id="UP001269819">
    <property type="component" value="Unassembled WGS sequence"/>
</dbReference>
<dbReference type="InterPro" id="IPR036457">
    <property type="entry name" value="PPM-type-like_dom_sf"/>
</dbReference>
<name>A0ABU3VXC4_9GAMM</name>
<dbReference type="InterPro" id="IPR015655">
    <property type="entry name" value="PP2C"/>
</dbReference>
<comment type="caution">
    <text evidence="2">The sequence shown here is derived from an EMBL/GenBank/DDBJ whole genome shotgun (WGS) entry which is preliminary data.</text>
</comment>
<proteinExistence type="predicted"/>
<dbReference type="PANTHER" id="PTHR13832:SF827">
    <property type="entry name" value="PROTEIN PHOSPHATASE 1L"/>
    <property type="match status" value="1"/>
</dbReference>
<accession>A0ABU3VXC4</accession>
<dbReference type="CDD" id="cd00143">
    <property type="entry name" value="PP2Cc"/>
    <property type="match status" value="1"/>
</dbReference>
<dbReference type="SUPFAM" id="SSF81606">
    <property type="entry name" value="PP2C-like"/>
    <property type="match status" value="1"/>
</dbReference>
<feature type="domain" description="PPM-type phosphatase" evidence="1">
    <location>
        <begin position="1"/>
        <end position="236"/>
    </location>
</feature>
<dbReference type="PANTHER" id="PTHR13832">
    <property type="entry name" value="PROTEIN PHOSPHATASE 2C"/>
    <property type="match status" value="1"/>
</dbReference>
<dbReference type="SMART" id="SM00332">
    <property type="entry name" value="PP2Cc"/>
    <property type="match status" value="1"/>
</dbReference>
<organism evidence="2 3">
    <name type="scientific">Marinobacter xestospongiae</name>
    <dbReference type="NCBI Taxonomy" id="994319"/>
    <lineage>
        <taxon>Bacteria</taxon>
        <taxon>Pseudomonadati</taxon>
        <taxon>Pseudomonadota</taxon>
        <taxon>Gammaproteobacteria</taxon>
        <taxon>Pseudomonadales</taxon>
        <taxon>Marinobacteraceae</taxon>
        <taxon>Marinobacter</taxon>
    </lineage>
</organism>
<evidence type="ECO:0000313" key="2">
    <source>
        <dbReference type="EMBL" id="MDV2078929.1"/>
    </source>
</evidence>
<dbReference type="Gene3D" id="3.60.40.10">
    <property type="entry name" value="PPM-type phosphatase domain"/>
    <property type="match status" value="1"/>
</dbReference>
<dbReference type="PROSITE" id="PS51746">
    <property type="entry name" value="PPM_2"/>
    <property type="match status" value="1"/>
</dbReference>
<keyword evidence="3" id="KW-1185">Reference proteome</keyword>
<dbReference type="SMART" id="SM00331">
    <property type="entry name" value="PP2C_SIG"/>
    <property type="match status" value="1"/>
</dbReference>
<dbReference type="InterPro" id="IPR001932">
    <property type="entry name" value="PPM-type_phosphatase-like_dom"/>
</dbReference>
<reference evidence="2 3" key="1">
    <citation type="submission" date="2023-10" db="EMBL/GenBank/DDBJ databases">
        <title>Characteristics and mechanism of a salt-tolerant marine origin heterotrophic nitrifying- aerobic denitrifying bacteria Marinobacter xestospongiae HN1.</title>
        <authorList>
            <person name="Qi R."/>
        </authorList>
    </citation>
    <scope>NUCLEOTIDE SEQUENCE [LARGE SCALE GENOMIC DNA]</scope>
    <source>
        <strain evidence="2 3">HN1</strain>
    </source>
</reference>
<dbReference type="RefSeq" id="WP_316973588.1">
    <property type="nucleotide sequence ID" value="NZ_JAWIIJ010000005.1"/>
</dbReference>
<gene>
    <name evidence="2" type="ORF">RYS15_09535</name>
</gene>